<dbReference type="Pfam" id="PF00126">
    <property type="entry name" value="HTH_1"/>
    <property type="match status" value="1"/>
</dbReference>
<dbReference type="Gene3D" id="3.40.190.290">
    <property type="match status" value="1"/>
</dbReference>
<keyword evidence="7" id="KW-1185">Reference proteome</keyword>
<feature type="domain" description="HTH lysR-type" evidence="5">
    <location>
        <begin position="3"/>
        <end position="60"/>
    </location>
</feature>
<evidence type="ECO:0000256" key="2">
    <source>
        <dbReference type="ARBA" id="ARBA00023015"/>
    </source>
</evidence>
<dbReference type="InterPro" id="IPR005119">
    <property type="entry name" value="LysR_subst-bd"/>
</dbReference>
<proteinExistence type="inferred from homology"/>
<keyword evidence="3" id="KW-0238">DNA-binding</keyword>
<comment type="similarity">
    <text evidence="1">Belongs to the LysR transcriptional regulatory family.</text>
</comment>
<dbReference type="RefSeq" id="WP_054018507.1">
    <property type="nucleotide sequence ID" value="NZ_BBYR01000007.1"/>
</dbReference>
<dbReference type="Gene3D" id="1.10.10.10">
    <property type="entry name" value="Winged helix-like DNA-binding domain superfamily/Winged helix DNA-binding domain"/>
    <property type="match status" value="1"/>
</dbReference>
<evidence type="ECO:0000313" key="6">
    <source>
        <dbReference type="EMBL" id="GAP34373.1"/>
    </source>
</evidence>
<dbReference type="EMBL" id="BBYR01000007">
    <property type="protein sequence ID" value="GAP34373.1"/>
    <property type="molecule type" value="Genomic_DNA"/>
</dbReference>
<keyword evidence="2" id="KW-0805">Transcription regulation</keyword>
<evidence type="ECO:0000313" key="7">
    <source>
        <dbReference type="Proteomes" id="UP000037660"/>
    </source>
</evidence>
<comment type="caution">
    <text evidence="6">The sequence shown here is derived from an EMBL/GenBank/DDBJ whole genome shotgun (WGS) entry which is preliminary data.</text>
</comment>
<dbReference type="AlphaFoldDB" id="A0A0K8NVG7"/>
<dbReference type="GO" id="GO:0005829">
    <property type="term" value="C:cytosol"/>
    <property type="evidence" value="ECO:0007669"/>
    <property type="project" value="TreeGrafter"/>
</dbReference>
<protein>
    <submittedName>
        <fullName evidence="6">Transcriptional regulator</fullName>
    </submittedName>
</protein>
<dbReference type="STRING" id="1547922.ISF6_4548"/>
<dbReference type="PANTHER" id="PTHR30419:SF2">
    <property type="entry name" value="LYSR FAMILY TRANSCRIPTIONAL REGULATOR"/>
    <property type="match status" value="1"/>
</dbReference>
<reference evidence="7" key="1">
    <citation type="submission" date="2015-07" db="EMBL/GenBank/DDBJ databases">
        <title>Discovery of a poly(ethylene terephthalate assimilation.</title>
        <authorList>
            <person name="Yoshida S."/>
            <person name="Hiraga K."/>
            <person name="Takehana T."/>
            <person name="Taniguchi I."/>
            <person name="Yamaji H."/>
            <person name="Maeda Y."/>
            <person name="Toyohara K."/>
            <person name="Miyamoto K."/>
            <person name="Kimura Y."/>
            <person name="Oda K."/>
        </authorList>
    </citation>
    <scope>NUCLEOTIDE SEQUENCE [LARGE SCALE GENOMIC DNA]</scope>
    <source>
        <strain evidence="7">NBRC 110686 / TISTR 2288 / 201-F6</strain>
    </source>
</reference>
<dbReference type="InterPro" id="IPR050950">
    <property type="entry name" value="HTH-type_LysR_regulators"/>
</dbReference>
<gene>
    <name evidence="6" type="ORF">ISF6_4548</name>
</gene>
<dbReference type="InterPro" id="IPR036388">
    <property type="entry name" value="WH-like_DNA-bd_sf"/>
</dbReference>
<dbReference type="FunFam" id="1.10.10.10:FF:000001">
    <property type="entry name" value="LysR family transcriptional regulator"/>
    <property type="match status" value="1"/>
</dbReference>
<dbReference type="SUPFAM" id="SSF46785">
    <property type="entry name" value="Winged helix' DNA-binding domain"/>
    <property type="match status" value="1"/>
</dbReference>
<dbReference type="InterPro" id="IPR036390">
    <property type="entry name" value="WH_DNA-bd_sf"/>
</dbReference>
<evidence type="ECO:0000256" key="4">
    <source>
        <dbReference type="ARBA" id="ARBA00023163"/>
    </source>
</evidence>
<sequence>MLPDLDSLALFVRAAEMGNLTRAAEASHITVPAASRRLSLLEHQFHAQLFERHSRGLQTTPAGERLLQLAREVLAGVHHMRAEMGNYASGRHAVLRIHGNTSAMTQFLPRDVAGFQAAHAGVRIMLEECWSEEAVARVKSGEADLGVVVEGCDTGGLWCRPYRHDRLAAVVRREDPLDGEALDFADLLERDLVGLEGSSTLTRLLTAQAAQQLRPMALRVQVRSFEAVCRAVQAELGIGVLPLEAARSFAEDMRLKVLPLRDDWALRRMQLVLRAQPPRQTPLGLLAAHLEACAEPEAGSVRVDGSRAA</sequence>
<dbReference type="Pfam" id="PF03466">
    <property type="entry name" value="LysR_substrate"/>
    <property type="match status" value="1"/>
</dbReference>
<dbReference type="InterPro" id="IPR000847">
    <property type="entry name" value="LysR_HTH_N"/>
</dbReference>
<reference evidence="6 7" key="2">
    <citation type="journal article" date="2016" name="Science">
        <title>A bacterium that degrades and assimilates poly(ethylene terephthalate).</title>
        <authorList>
            <person name="Yoshida S."/>
            <person name="Hiraga K."/>
            <person name="Takehana T."/>
            <person name="Taniguchi I."/>
            <person name="Yamaji H."/>
            <person name="Maeda Y."/>
            <person name="Toyohara K."/>
            <person name="Miyamoto K."/>
            <person name="Kimura Y."/>
            <person name="Oda K."/>
        </authorList>
    </citation>
    <scope>NUCLEOTIDE SEQUENCE [LARGE SCALE GENOMIC DNA]</scope>
    <source>
        <strain evidence="7">NBRC 110686 / TISTR 2288 / 201-F6</strain>
    </source>
</reference>
<accession>A0A0K8NVG7</accession>
<dbReference type="GO" id="GO:0003700">
    <property type="term" value="F:DNA-binding transcription factor activity"/>
    <property type="evidence" value="ECO:0007669"/>
    <property type="project" value="InterPro"/>
</dbReference>
<evidence type="ECO:0000256" key="1">
    <source>
        <dbReference type="ARBA" id="ARBA00009437"/>
    </source>
</evidence>
<dbReference type="Proteomes" id="UP000037660">
    <property type="component" value="Unassembled WGS sequence"/>
</dbReference>
<dbReference type="GO" id="GO:0003677">
    <property type="term" value="F:DNA binding"/>
    <property type="evidence" value="ECO:0007669"/>
    <property type="project" value="UniProtKB-KW"/>
</dbReference>
<dbReference type="PANTHER" id="PTHR30419">
    <property type="entry name" value="HTH-TYPE TRANSCRIPTIONAL REGULATOR YBHD"/>
    <property type="match status" value="1"/>
</dbReference>
<organism evidence="6 7">
    <name type="scientific">Piscinibacter sakaiensis</name>
    <name type="common">Ideonella sakaiensis</name>
    <dbReference type="NCBI Taxonomy" id="1547922"/>
    <lineage>
        <taxon>Bacteria</taxon>
        <taxon>Pseudomonadati</taxon>
        <taxon>Pseudomonadota</taxon>
        <taxon>Betaproteobacteria</taxon>
        <taxon>Burkholderiales</taxon>
        <taxon>Sphaerotilaceae</taxon>
        <taxon>Piscinibacter</taxon>
    </lineage>
</organism>
<name>A0A0K8NVG7_PISS1</name>
<dbReference type="SUPFAM" id="SSF53850">
    <property type="entry name" value="Periplasmic binding protein-like II"/>
    <property type="match status" value="1"/>
</dbReference>
<keyword evidence="4" id="KW-0804">Transcription</keyword>
<evidence type="ECO:0000259" key="5">
    <source>
        <dbReference type="PROSITE" id="PS50931"/>
    </source>
</evidence>
<evidence type="ECO:0000256" key="3">
    <source>
        <dbReference type="ARBA" id="ARBA00023125"/>
    </source>
</evidence>
<dbReference type="PROSITE" id="PS50931">
    <property type="entry name" value="HTH_LYSR"/>
    <property type="match status" value="1"/>
</dbReference>